<reference evidence="2 3" key="1">
    <citation type="submission" date="2015-09" db="EMBL/GenBank/DDBJ databases">
        <authorList>
            <consortium name="Pathogen Informatics"/>
        </authorList>
    </citation>
    <scope>NUCLEOTIDE SEQUENCE [LARGE SCALE GENOMIC DNA]</scope>
    <source>
        <strain evidence="2 3">2789STDY5834911</strain>
    </source>
</reference>
<protein>
    <submittedName>
        <fullName evidence="2">Transposase and inactivated derivatives</fullName>
    </submittedName>
</protein>
<dbReference type="PANTHER" id="PTHR34322">
    <property type="entry name" value="TRANSPOSASE, Y1_TNP DOMAIN-CONTAINING"/>
    <property type="match status" value="1"/>
</dbReference>
<proteinExistence type="predicted"/>
<dbReference type="PANTHER" id="PTHR34322:SF2">
    <property type="entry name" value="TRANSPOSASE IS200-LIKE DOMAIN-CONTAINING PROTEIN"/>
    <property type="match status" value="1"/>
</dbReference>
<dbReference type="InterPro" id="IPR036515">
    <property type="entry name" value="Transposase_17_sf"/>
</dbReference>
<dbReference type="RefSeq" id="WP_055149475.1">
    <property type="nucleotide sequence ID" value="NZ_CZAW01000005.1"/>
</dbReference>
<dbReference type="GO" id="GO:0004803">
    <property type="term" value="F:transposase activity"/>
    <property type="evidence" value="ECO:0007669"/>
    <property type="project" value="InterPro"/>
</dbReference>
<dbReference type="SUPFAM" id="SSF143422">
    <property type="entry name" value="Transposase IS200-like"/>
    <property type="match status" value="1"/>
</dbReference>
<gene>
    <name evidence="2" type="ORF">ERS852523_00561</name>
</gene>
<accession>A0A174KJK9</accession>
<sequence length="99" mass="11844">MKYMSECYAMYLNHKYSYRGHVFESRYKSCLVKEDAYFLQTSRYIHLNPVKAQMTNYPEDYPWSSYQTMIGLSDDRITEKNHSRTEKGNKEDHSSGSEF</sequence>
<dbReference type="Proteomes" id="UP000095712">
    <property type="component" value="Unassembled WGS sequence"/>
</dbReference>
<evidence type="ECO:0000256" key="1">
    <source>
        <dbReference type="SAM" id="MobiDB-lite"/>
    </source>
</evidence>
<dbReference type="GO" id="GO:0003677">
    <property type="term" value="F:DNA binding"/>
    <property type="evidence" value="ECO:0007669"/>
    <property type="project" value="InterPro"/>
</dbReference>
<evidence type="ECO:0000313" key="3">
    <source>
        <dbReference type="Proteomes" id="UP000095712"/>
    </source>
</evidence>
<feature type="region of interest" description="Disordered" evidence="1">
    <location>
        <begin position="75"/>
        <end position="99"/>
    </location>
</feature>
<dbReference type="EMBL" id="CZAW01000005">
    <property type="protein sequence ID" value="CUP10666.1"/>
    <property type="molecule type" value="Genomic_DNA"/>
</dbReference>
<dbReference type="Gene3D" id="3.30.70.1290">
    <property type="entry name" value="Transposase IS200-like"/>
    <property type="match status" value="1"/>
</dbReference>
<organism evidence="2 3">
    <name type="scientific">Blautia wexlerae</name>
    <dbReference type="NCBI Taxonomy" id="418240"/>
    <lineage>
        <taxon>Bacteria</taxon>
        <taxon>Bacillati</taxon>
        <taxon>Bacillota</taxon>
        <taxon>Clostridia</taxon>
        <taxon>Lachnospirales</taxon>
        <taxon>Lachnospiraceae</taxon>
        <taxon>Blautia</taxon>
    </lineage>
</organism>
<dbReference type="GO" id="GO:0006313">
    <property type="term" value="P:DNA transposition"/>
    <property type="evidence" value="ECO:0007669"/>
    <property type="project" value="InterPro"/>
</dbReference>
<evidence type="ECO:0000313" key="2">
    <source>
        <dbReference type="EMBL" id="CUP10666.1"/>
    </source>
</evidence>
<dbReference type="AlphaFoldDB" id="A0A174KJK9"/>
<name>A0A174KJK9_9FIRM</name>